<sequence length="191" mass="20326">MHFAVSSTTNWPTRGTAPSAGPSLLRPSAKQLLSITSRLDHSHGLAQAIRLARIIDGPLGVVNFPPPTDRPGNLLLADLALMLKVEAHLALLRDRVAAATAKGHGRETEKRRPQSRPTGRLQQGTDIMDEDATANYLVWSLGTLMIFVLLRFPHVGQSTQSGPKPSSFGNRTGAALPTSSTSSSSIGAVCF</sequence>
<comment type="caution">
    <text evidence="2">The sequence shown here is derived from an EMBL/GenBank/DDBJ whole genome shotgun (WGS) entry which is preliminary data.</text>
</comment>
<feature type="compositionally biased region" description="Polar residues" evidence="1">
    <location>
        <begin position="159"/>
        <end position="170"/>
    </location>
</feature>
<name>A0A8H3F3C3_9LECA</name>
<dbReference type="AlphaFoldDB" id="A0A8H3F3C3"/>
<feature type="region of interest" description="Disordered" evidence="1">
    <location>
        <begin position="1"/>
        <end position="25"/>
    </location>
</feature>
<dbReference type="Proteomes" id="UP000664521">
    <property type="component" value="Unassembled WGS sequence"/>
</dbReference>
<protein>
    <submittedName>
        <fullName evidence="2">Uncharacterized protein</fullName>
    </submittedName>
</protein>
<accession>A0A8H3F3C3</accession>
<gene>
    <name evidence="2" type="ORF">HETSPECPRED_003021</name>
</gene>
<evidence type="ECO:0000313" key="3">
    <source>
        <dbReference type="Proteomes" id="UP000664521"/>
    </source>
</evidence>
<feature type="region of interest" description="Disordered" evidence="1">
    <location>
        <begin position="100"/>
        <end position="126"/>
    </location>
</feature>
<feature type="compositionally biased region" description="Polar residues" evidence="1">
    <location>
        <begin position="115"/>
        <end position="125"/>
    </location>
</feature>
<dbReference type="EMBL" id="CAJPDS010000018">
    <property type="protein sequence ID" value="CAF9916833.1"/>
    <property type="molecule type" value="Genomic_DNA"/>
</dbReference>
<proteinExistence type="predicted"/>
<organism evidence="2 3">
    <name type="scientific">Heterodermia speciosa</name>
    <dbReference type="NCBI Taxonomy" id="116794"/>
    <lineage>
        <taxon>Eukaryota</taxon>
        <taxon>Fungi</taxon>
        <taxon>Dikarya</taxon>
        <taxon>Ascomycota</taxon>
        <taxon>Pezizomycotina</taxon>
        <taxon>Lecanoromycetes</taxon>
        <taxon>OSLEUM clade</taxon>
        <taxon>Lecanoromycetidae</taxon>
        <taxon>Caliciales</taxon>
        <taxon>Physciaceae</taxon>
        <taxon>Heterodermia</taxon>
    </lineage>
</organism>
<keyword evidence="3" id="KW-1185">Reference proteome</keyword>
<evidence type="ECO:0000313" key="2">
    <source>
        <dbReference type="EMBL" id="CAF9916833.1"/>
    </source>
</evidence>
<feature type="region of interest" description="Disordered" evidence="1">
    <location>
        <begin position="159"/>
        <end position="191"/>
    </location>
</feature>
<reference evidence="2" key="1">
    <citation type="submission" date="2021-03" db="EMBL/GenBank/DDBJ databases">
        <authorList>
            <person name="Tagirdzhanova G."/>
        </authorList>
    </citation>
    <scope>NUCLEOTIDE SEQUENCE</scope>
</reference>
<evidence type="ECO:0000256" key="1">
    <source>
        <dbReference type="SAM" id="MobiDB-lite"/>
    </source>
</evidence>
<feature type="compositionally biased region" description="Polar residues" evidence="1">
    <location>
        <begin position="1"/>
        <end position="13"/>
    </location>
</feature>